<evidence type="ECO:0000256" key="1">
    <source>
        <dbReference type="SAM" id="MobiDB-lite"/>
    </source>
</evidence>
<keyword evidence="3" id="KW-1185">Reference proteome</keyword>
<feature type="compositionally biased region" description="Polar residues" evidence="1">
    <location>
        <begin position="11"/>
        <end position="25"/>
    </location>
</feature>
<dbReference type="EMBL" id="JANIIK010000111">
    <property type="protein sequence ID" value="KAJ3595469.1"/>
    <property type="molecule type" value="Genomic_DNA"/>
</dbReference>
<name>A0A9Q0DVX6_9TELE</name>
<sequence>MKRNRPDRRSIQNQPAPSQPVSGVLSQPLYVPVPLNITTTFTTYTKVSKNLLSQQPIIDWEKVVSSSYGVFYWSQESSLLGEPVYRL</sequence>
<reference evidence="2" key="1">
    <citation type="submission" date="2022-07" db="EMBL/GenBank/DDBJ databases">
        <title>Chromosome-level genome of Muraenolepis orangiensis.</title>
        <authorList>
            <person name="Kim J."/>
        </authorList>
    </citation>
    <scope>NUCLEOTIDE SEQUENCE</scope>
    <source>
        <strain evidence="2">KU_S4_2022</strain>
        <tissue evidence="2">Muscle</tissue>
    </source>
</reference>
<dbReference type="Proteomes" id="UP001148018">
    <property type="component" value="Unassembled WGS sequence"/>
</dbReference>
<accession>A0A9Q0DVX6</accession>
<dbReference type="AlphaFoldDB" id="A0A9Q0DVX6"/>
<comment type="caution">
    <text evidence="2">The sequence shown here is derived from an EMBL/GenBank/DDBJ whole genome shotgun (WGS) entry which is preliminary data.</text>
</comment>
<gene>
    <name evidence="2" type="ORF">NHX12_004772</name>
</gene>
<evidence type="ECO:0000313" key="2">
    <source>
        <dbReference type="EMBL" id="KAJ3595469.1"/>
    </source>
</evidence>
<evidence type="ECO:0000313" key="3">
    <source>
        <dbReference type="Proteomes" id="UP001148018"/>
    </source>
</evidence>
<proteinExistence type="predicted"/>
<feature type="region of interest" description="Disordered" evidence="1">
    <location>
        <begin position="1"/>
        <end position="25"/>
    </location>
</feature>
<organism evidence="2 3">
    <name type="scientific">Muraenolepis orangiensis</name>
    <name type="common">Patagonian moray cod</name>
    <dbReference type="NCBI Taxonomy" id="630683"/>
    <lineage>
        <taxon>Eukaryota</taxon>
        <taxon>Metazoa</taxon>
        <taxon>Chordata</taxon>
        <taxon>Craniata</taxon>
        <taxon>Vertebrata</taxon>
        <taxon>Euteleostomi</taxon>
        <taxon>Actinopterygii</taxon>
        <taxon>Neopterygii</taxon>
        <taxon>Teleostei</taxon>
        <taxon>Neoteleostei</taxon>
        <taxon>Acanthomorphata</taxon>
        <taxon>Zeiogadaria</taxon>
        <taxon>Gadariae</taxon>
        <taxon>Gadiformes</taxon>
        <taxon>Muraenolepidoidei</taxon>
        <taxon>Muraenolepididae</taxon>
        <taxon>Muraenolepis</taxon>
    </lineage>
</organism>
<protein>
    <submittedName>
        <fullName evidence="2">Uncharacterized protein</fullName>
    </submittedName>
</protein>